<proteinExistence type="predicted"/>
<evidence type="ECO:0000259" key="1">
    <source>
        <dbReference type="PROSITE" id="PS50181"/>
    </source>
</evidence>
<dbReference type="EMBL" id="JABFUD020000020">
    <property type="protein sequence ID" value="KAI5064045.1"/>
    <property type="molecule type" value="Genomic_DNA"/>
</dbReference>
<dbReference type="Pfam" id="PF12937">
    <property type="entry name" value="F-box-like"/>
    <property type="match status" value="1"/>
</dbReference>
<evidence type="ECO:0000313" key="2">
    <source>
        <dbReference type="EMBL" id="KAI5064045.1"/>
    </source>
</evidence>
<reference evidence="2" key="1">
    <citation type="submission" date="2021-01" db="EMBL/GenBank/DDBJ databases">
        <title>Adiantum capillus-veneris genome.</title>
        <authorList>
            <person name="Fang Y."/>
            <person name="Liao Q."/>
        </authorList>
    </citation>
    <scope>NUCLEOTIDE SEQUENCE</scope>
    <source>
        <strain evidence="2">H3</strain>
        <tissue evidence="2">Leaf</tissue>
    </source>
</reference>
<dbReference type="CDD" id="cd22162">
    <property type="entry name" value="F-box_AtSKIP3-like"/>
    <property type="match status" value="1"/>
</dbReference>
<evidence type="ECO:0000313" key="3">
    <source>
        <dbReference type="Proteomes" id="UP000886520"/>
    </source>
</evidence>
<gene>
    <name evidence="2" type="ORF">GOP47_0020715</name>
</gene>
<dbReference type="InterPro" id="IPR025886">
    <property type="entry name" value="PP2-like"/>
</dbReference>
<sequence length="287" mass="32001">MAASVRGGGKVSIANESVGSPSSSATKDISTSLPSLSPAFELLELPRDCLVRVLSALSAPDVCRMARVCRTLRAIADSNDLWASRLPSDAAFNPLWLSLPRKDLYFRLCAGLLRKDISQPYWMDPETGEGCFVKSARDLTIVWGDDPRYWRWESQPDSWFVDSAHLRDVCWFEVRGVFEGVFLPGTYTVSFRMKFADTSRGWGGAPVSLSLSTSNGHSVESQRFFHGMRNQGLANLAPLRQLLLHDGNRGWELEEWNSVGLCKDPAHEGHFIEIAELRRIPRASKQG</sequence>
<dbReference type="PROSITE" id="PS50181">
    <property type="entry name" value="FBOX"/>
    <property type="match status" value="1"/>
</dbReference>
<organism evidence="2 3">
    <name type="scientific">Adiantum capillus-veneris</name>
    <name type="common">Maidenhair fern</name>
    <dbReference type="NCBI Taxonomy" id="13818"/>
    <lineage>
        <taxon>Eukaryota</taxon>
        <taxon>Viridiplantae</taxon>
        <taxon>Streptophyta</taxon>
        <taxon>Embryophyta</taxon>
        <taxon>Tracheophyta</taxon>
        <taxon>Polypodiopsida</taxon>
        <taxon>Polypodiidae</taxon>
        <taxon>Polypodiales</taxon>
        <taxon>Pteridineae</taxon>
        <taxon>Pteridaceae</taxon>
        <taxon>Vittarioideae</taxon>
        <taxon>Adiantum</taxon>
    </lineage>
</organism>
<dbReference type="Proteomes" id="UP000886520">
    <property type="component" value="Chromosome 20"/>
</dbReference>
<protein>
    <recommendedName>
        <fullName evidence="1">F-box domain-containing protein</fullName>
    </recommendedName>
</protein>
<dbReference type="SMART" id="SM00256">
    <property type="entry name" value="FBOX"/>
    <property type="match status" value="1"/>
</dbReference>
<dbReference type="PANTHER" id="PTHR31960:SF2">
    <property type="entry name" value="F-BOX PROTEIN PP2-A15"/>
    <property type="match status" value="1"/>
</dbReference>
<dbReference type="InterPro" id="IPR001810">
    <property type="entry name" value="F-box_dom"/>
</dbReference>
<feature type="domain" description="F-box" evidence="1">
    <location>
        <begin position="39"/>
        <end position="85"/>
    </location>
</feature>
<dbReference type="AlphaFoldDB" id="A0A9D4Z7Q3"/>
<keyword evidence="3" id="KW-1185">Reference proteome</keyword>
<comment type="caution">
    <text evidence="2">The sequence shown here is derived from an EMBL/GenBank/DDBJ whole genome shotgun (WGS) entry which is preliminary data.</text>
</comment>
<dbReference type="Gene3D" id="1.20.1280.50">
    <property type="match status" value="1"/>
</dbReference>
<name>A0A9D4Z7Q3_ADICA</name>
<dbReference type="SUPFAM" id="SSF81383">
    <property type="entry name" value="F-box domain"/>
    <property type="match status" value="1"/>
</dbReference>
<dbReference type="OrthoDB" id="1927826at2759"/>
<accession>A0A9D4Z7Q3</accession>
<dbReference type="InterPro" id="IPR036047">
    <property type="entry name" value="F-box-like_dom_sf"/>
</dbReference>
<dbReference type="Pfam" id="PF14299">
    <property type="entry name" value="PP2"/>
    <property type="match status" value="1"/>
</dbReference>
<dbReference type="PANTHER" id="PTHR31960">
    <property type="entry name" value="F-BOX PROTEIN PP2-A15"/>
    <property type="match status" value="1"/>
</dbReference>